<keyword evidence="2" id="KW-0378">Hydrolase</keyword>
<dbReference type="SUPFAM" id="SSF53474">
    <property type="entry name" value="alpha/beta-Hydrolases"/>
    <property type="match status" value="1"/>
</dbReference>
<accession>A0A0D5YVR1</accession>
<dbReference type="KEGG" id="mlt:VC82_2765"/>
<organism evidence="2 3">
    <name type="scientific">Flagellimonas lutaonensis</name>
    <dbReference type="NCBI Taxonomy" id="516051"/>
    <lineage>
        <taxon>Bacteria</taxon>
        <taxon>Pseudomonadati</taxon>
        <taxon>Bacteroidota</taxon>
        <taxon>Flavobacteriia</taxon>
        <taxon>Flavobacteriales</taxon>
        <taxon>Flavobacteriaceae</taxon>
        <taxon>Flagellimonas</taxon>
    </lineage>
</organism>
<evidence type="ECO:0000313" key="2">
    <source>
        <dbReference type="EMBL" id="AKA36320.1"/>
    </source>
</evidence>
<dbReference type="InterPro" id="IPR022742">
    <property type="entry name" value="Hydrolase_4"/>
</dbReference>
<dbReference type="OrthoDB" id="9777090at2"/>
<sequence>MSRLRKFVGWLLAFFVLSLAMLTLFQERLIFLPTKLPKDFQYVFDEDFEEIFLTADDGARLNALHFNADVSKGLILYFHGNAGDLSRWGEIASYFVDKGYDVLVMDYRTYGKSTGKLSEEALYQDAELFYEYALGHYQESDIVLYGRSLGTGLATYLASRNRPKKLILETPFYSLVEVAKEKFPYLPVGSLLRYEFPSYQYVQSLKSPVYIFHGTDDGVVPFASGKKLFNAVPSEEKTFFKIEGGDHNNLIAFSDYHRGIDAVLLAEKR</sequence>
<reference evidence="2 3" key="1">
    <citation type="submission" date="2015-03" db="EMBL/GenBank/DDBJ databases">
        <title>Complete genome sequence of Muricauda lutaonensis CC-HSB-11T, isolated from a coastal hot spring.</title>
        <authorList>
            <person name="Kim K.M."/>
        </authorList>
    </citation>
    <scope>NUCLEOTIDE SEQUENCE [LARGE SCALE GENOMIC DNA]</scope>
    <source>
        <strain evidence="2 3">CC-HSB-11</strain>
    </source>
</reference>
<proteinExistence type="predicted"/>
<dbReference type="Proteomes" id="UP000032726">
    <property type="component" value="Chromosome"/>
</dbReference>
<dbReference type="PANTHER" id="PTHR12277">
    <property type="entry name" value="ALPHA/BETA HYDROLASE DOMAIN-CONTAINING PROTEIN"/>
    <property type="match status" value="1"/>
</dbReference>
<gene>
    <name evidence="2" type="ORF">VC82_2765</name>
</gene>
<dbReference type="Gene3D" id="3.40.50.1820">
    <property type="entry name" value="alpha/beta hydrolase"/>
    <property type="match status" value="2"/>
</dbReference>
<dbReference type="EMBL" id="CP011071">
    <property type="protein sequence ID" value="AKA36320.1"/>
    <property type="molecule type" value="Genomic_DNA"/>
</dbReference>
<dbReference type="PANTHER" id="PTHR12277:SF81">
    <property type="entry name" value="PROTEIN ABHD13"/>
    <property type="match status" value="1"/>
</dbReference>
<keyword evidence="3" id="KW-1185">Reference proteome</keyword>
<dbReference type="AlphaFoldDB" id="A0A0D5YVR1"/>
<dbReference type="GO" id="GO:0016787">
    <property type="term" value="F:hydrolase activity"/>
    <property type="evidence" value="ECO:0007669"/>
    <property type="project" value="UniProtKB-KW"/>
</dbReference>
<dbReference type="HOGENOM" id="CLU_029375_2_1_10"/>
<dbReference type="Pfam" id="PF12146">
    <property type="entry name" value="Hydrolase_4"/>
    <property type="match status" value="1"/>
</dbReference>
<name>A0A0D5YVR1_9FLAO</name>
<protein>
    <submittedName>
        <fullName evidence="2">Hydrolase</fullName>
    </submittedName>
</protein>
<evidence type="ECO:0000313" key="3">
    <source>
        <dbReference type="Proteomes" id="UP000032726"/>
    </source>
</evidence>
<dbReference type="STRING" id="516051.VC82_2765"/>
<feature type="domain" description="Serine aminopeptidase S33" evidence="1">
    <location>
        <begin position="71"/>
        <end position="176"/>
    </location>
</feature>
<dbReference type="PATRIC" id="fig|516051.4.peg.2834"/>
<dbReference type="InterPro" id="IPR029058">
    <property type="entry name" value="AB_hydrolase_fold"/>
</dbReference>
<evidence type="ECO:0000259" key="1">
    <source>
        <dbReference type="Pfam" id="PF12146"/>
    </source>
</evidence>
<dbReference type="RefSeq" id="WP_045802874.1">
    <property type="nucleotide sequence ID" value="NZ_CP011071.1"/>
</dbReference>